<evidence type="ECO:0000256" key="4">
    <source>
        <dbReference type="ARBA" id="ARBA00023136"/>
    </source>
</evidence>
<comment type="subcellular location">
    <subcellularLocation>
        <location evidence="1">Membrane</location>
        <topology evidence="1">Multi-pass membrane protein</topology>
    </subcellularLocation>
</comment>
<keyword evidence="3 5" id="KW-1133">Transmembrane helix</keyword>
<evidence type="ECO:0000256" key="5">
    <source>
        <dbReference type="SAM" id="Phobius"/>
    </source>
</evidence>
<gene>
    <name evidence="6" type="ORF">ACFFSA_10815</name>
</gene>
<evidence type="ECO:0000313" key="6">
    <source>
        <dbReference type="EMBL" id="MFB9623569.1"/>
    </source>
</evidence>
<dbReference type="RefSeq" id="WP_344988393.1">
    <property type="nucleotide sequence ID" value="NZ_BAAAXV010000002.1"/>
</dbReference>
<evidence type="ECO:0000256" key="3">
    <source>
        <dbReference type="ARBA" id="ARBA00022989"/>
    </source>
</evidence>
<accession>A0ABV5RVV7</accession>
<comment type="caution">
    <text evidence="6">The sequence shown here is derived from an EMBL/GenBank/DDBJ whole genome shotgun (WGS) entry which is preliminary data.</text>
</comment>
<dbReference type="EMBL" id="JBHMBW010000008">
    <property type="protein sequence ID" value="MFB9623569.1"/>
    <property type="molecule type" value="Genomic_DNA"/>
</dbReference>
<keyword evidence="7" id="KW-1185">Reference proteome</keyword>
<evidence type="ECO:0000256" key="1">
    <source>
        <dbReference type="ARBA" id="ARBA00004141"/>
    </source>
</evidence>
<sequence length="56" mass="6105">MAAGYVNQQGLPLNNLIAAGAVICLLPVLLLFPFMQRRFVSGFTTAGLKEQEAVRR</sequence>
<proteinExistence type="predicted"/>
<keyword evidence="2 5" id="KW-0812">Transmembrane</keyword>
<dbReference type="SUPFAM" id="SSF161098">
    <property type="entry name" value="MetI-like"/>
    <property type="match status" value="1"/>
</dbReference>
<dbReference type="InterPro" id="IPR035906">
    <property type="entry name" value="MetI-like_sf"/>
</dbReference>
<protein>
    <submittedName>
        <fullName evidence="6">Uncharacterized protein</fullName>
    </submittedName>
</protein>
<evidence type="ECO:0000313" key="7">
    <source>
        <dbReference type="Proteomes" id="UP001589532"/>
    </source>
</evidence>
<name>A0ABV5RVV7_9ACTN</name>
<feature type="transmembrane region" description="Helical" evidence="5">
    <location>
        <begin position="16"/>
        <end position="35"/>
    </location>
</feature>
<dbReference type="Proteomes" id="UP001589532">
    <property type="component" value="Unassembled WGS sequence"/>
</dbReference>
<evidence type="ECO:0000256" key="2">
    <source>
        <dbReference type="ARBA" id="ARBA00022692"/>
    </source>
</evidence>
<organism evidence="6 7">
    <name type="scientific">Nonomuraea helvata</name>
    <dbReference type="NCBI Taxonomy" id="37484"/>
    <lineage>
        <taxon>Bacteria</taxon>
        <taxon>Bacillati</taxon>
        <taxon>Actinomycetota</taxon>
        <taxon>Actinomycetes</taxon>
        <taxon>Streptosporangiales</taxon>
        <taxon>Streptosporangiaceae</taxon>
        <taxon>Nonomuraea</taxon>
    </lineage>
</organism>
<keyword evidence="4 5" id="KW-0472">Membrane</keyword>
<reference evidence="6 7" key="1">
    <citation type="submission" date="2024-09" db="EMBL/GenBank/DDBJ databases">
        <authorList>
            <person name="Sun Q."/>
            <person name="Mori K."/>
        </authorList>
    </citation>
    <scope>NUCLEOTIDE SEQUENCE [LARGE SCALE GENOMIC DNA]</scope>
    <source>
        <strain evidence="6 7">JCM 3143</strain>
    </source>
</reference>